<feature type="region of interest" description="Disordered" evidence="2">
    <location>
        <begin position="1"/>
        <end position="26"/>
    </location>
</feature>
<feature type="transmembrane region" description="Helical" evidence="3">
    <location>
        <begin position="509"/>
        <end position="528"/>
    </location>
</feature>
<evidence type="ECO:0000313" key="6">
    <source>
        <dbReference type="Proteomes" id="UP001501594"/>
    </source>
</evidence>
<dbReference type="Gene3D" id="1.10.510.10">
    <property type="entry name" value="Transferase(Phosphotransferase) domain 1"/>
    <property type="match status" value="1"/>
</dbReference>
<dbReference type="InterPro" id="IPR011009">
    <property type="entry name" value="Kinase-like_dom_sf"/>
</dbReference>
<sequence>MSTTQEIAVPPVPPAAGRSRKPVKPSLATRGRRFAELVRIARRHALVPWNKLDFSNDPGTSALRSQQAEHLRRALEEAGGAFVKLGQLLSTRDDLLPVEWVEALSQLQQNVDPAPWDAVEAMLEAEYGAAIDDVFAEFDREPVAAASLGQVHRAVLRSGEVVAVKILRPGIVPEVRRDVDIALRVASTLTRTIAQARQVGLRDIAEQYTSDLLRQLDFRREGRNLSALRAIQARDGSDDDLVLPEFHERLSTDSVLVMEFLPGETLSTWKDRNARGGPDLKAAMRRILRSFLRQMVLDGFYHADLHPGNIMILPDGSPAMIDFGSVGRLDNELRSTVQELLVAYLQSDTQRIADGLLTLAPLAEGADERAFRRDLSVFITYELGPGARIGVDTVDVLVVVMQKYGLTIPAEFVAAARALAVLEGTLRSTVPSFDLLEESRVIADEQIREQASMGNLQKVLSSEVLAVLPGFRRLPRRLDRIGLALESGTLNVNIRLLADARDRRMLRGLARQAALLVVALVAGVLAVLELTRPTPANPGLVTPGVAGVVLAVVAVALLVVAGVTTLLRRRP</sequence>
<reference evidence="6" key="1">
    <citation type="journal article" date="2019" name="Int. J. Syst. Evol. Microbiol.">
        <title>The Global Catalogue of Microorganisms (GCM) 10K type strain sequencing project: providing services to taxonomists for standard genome sequencing and annotation.</title>
        <authorList>
            <consortium name="The Broad Institute Genomics Platform"/>
            <consortium name="The Broad Institute Genome Sequencing Center for Infectious Disease"/>
            <person name="Wu L."/>
            <person name="Ma J."/>
        </authorList>
    </citation>
    <scope>NUCLEOTIDE SEQUENCE [LARGE SCALE GENOMIC DNA]</scope>
    <source>
        <strain evidence="6">JCM 17442</strain>
    </source>
</reference>
<keyword evidence="3" id="KW-0472">Membrane</keyword>
<evidence type="ECO:0000256" key="2">
    <source>
        <dbReference type="SAM" id="MobiDB-lite"/>
    </source>
</evidence>
<dbReference type="PROSITE" id="PS50011">
    <property type="entry name" value="PROTEIN_KINASE_DOM"/>
    <property type="match status" value="1"/>
</dbReference>
<dbReference type="Pfam" id="PF03109">
    <property type="entry name" value="ABC1"/>
    <property type="match status" value="1"/>
</dbReference>
<dbReference type="PANTHER" id="PTHR10566:SF113">
    <property type="entry name" value="PROTEIN ACTIVITY OF BC1 COMPLEX KINASE 7, CHLOROPLASTIC"/>
    <property type="match status" value="1"/>
</dbReference>
<proteinExistence type="inferred from homology"/>
<dbReference type="PANTHER" id="PTHR10566">
    <property type="entry name" value="CHAPERONE-ACTIVITY OF BC1 COMPLEX CABC1 -RELATED"/>
    <property type="match status" value="1"/>
</dbReference>
<feature type="domain" description="Protein kinase" evidence="4">
    <location>
        <begin position="137"/>
        <end position="515"/>
    </location>
</feature>
<dbReference type="Proteomes" id="UP001501594">
    <property type="component" value="Unassembled WGS sequence"/>
</dbReference>
<evidence type="ECO:0000313" key="5">
    <source>
        <dbReference type="EMBL" id="GAA4267424.1"/>
    </source>
</evidence>
<dbReference type="InterPro" id="IPR004147">
    <property type="entry name" value="ABC1_dom"/>
</dbReference>
<dbReference type="InterPro" id="IPR050154">
    <property type="entry name" value="UbiB_kinase"/>
</dbReference>
<keyword evidence="3" id="KW-0812">Transmembrane</keyword>
<dbReference type="RefSeq" id="WP_344797708.1">
    <property type="nucleotide sequence ID" value="NZ_BAABAU010000004.1"/>
</dbReference>
<feature type="transmembrane region" description="Helical" evidence="3">
    <location>
        <begin position="540"/>
        <end position="567"/>
    </location>
</feature>
<comment type="similarity">
    <text evidence="1">Belongs to the protein kinase superfamily. ADCK protein kinase family.</text>
</comment>
<gene>
    <name evidence="5" type="ORF">GCM10022256_30360</name>
</gene>
<keyword evidence="6" id="KW-1185">Reference proteome</keyword>
<comment type="caution">
    <text evidence="5">The sequence shown here is derived from an EMBL/GenBank/DDBJ whole genome shotgun (WGS) entry which is preliminary data.</text>
</comment>
<keyword evidence="3" id="KW-1133">Transmembrane helix</keyword>
<evidence type="ECO:0000256" key="1">
    <source>
        <dbReference type="ARBA" id="ARBA00009670"/>
    </source>
</evidence>
<evidence type="ECO:0000256" key="3">
    <source>
        <dbReference type="SAM" id="Phobius"/>
    </source>
</evidence>
<evidence type="ECO:0000259" key="4">
    <source>
        <dbReference type="PROSITE" id="PS50011"/>
    </source>
</evidence>
<dbReference type="InterPro" id="IPR000719">
    <property type="entry name" value="Prot_kinase_dom"/>
</dbReference>
<dbReference type="EMBL" id="BAABAU010000004">
    <property type="protein sequence ID" value="GAA4267424.1"/>
    <property type="molecule type" value="Genomic_DNA"/>
</dbReference>
<accession>A0ABP8E5E7</accession>
<protein>
    <submittedName>
        <fullName evidence="5">AarF/UbiB family protein</fullName>
    </submittedName>
</protein>
<dbReference type="CDD" id="cd05121">
    <property type="entry name" value="ABC1_ADCK3-like"/>
    <property type="match status" value="1"/>
</dbReference>
<organism evidence="5 6">
    <name type="scientific">Frondihabitans peucedani</name>
    <dbReference type="NCBI Taxonomy" id="598626"/>
    <lineage>
        <taxon>Bacteria</taxon>
        <taxon>Bacillati</taxon>
        <taxon>Actinomycetota</taxon>
        <taxon>Actinomycetes</taxon>
        <taxon>Micrococcales</taxon>
        <taxon>Microbacteriaceae</taxon>
        <taxon>Frondihabitans</taxon>
    </lineage>
</organism>
<name>A0ABP8E5E7_9MICO</name>
<dbReference type="SMART" id="SM00220">
    <property type="entry name" value="S_TKc"/>
    <property type="match status" value="1"/>
</dbReference>
<dbReference type="SUPFAM" id="SSF56112">
    <property type="entry name" value="Protein kinase-like (PK-like)"/>
    <property type="match status" value="1"/>
</dbReference>